<dbReference type="RefSeq" id="WP_178943144.1">
    <property type="nucleotide sequence ID" value="NZ_JAIWJG010000018.1"/>
</dbReference>
<reference evidence="1" key="1">
    <citation type="submission" date="2022-06" db="EMBL/GenBank/DDBJ databases">
        <title>Antifungal cultures and metabolites of lactic acid bacteria for use in dairy fermentations.</title>
        <authorList>
            <person name="Zhao Z."/>
            <person name="Gaenzle M."/>
        </authorList>
    </citation>
    <scope>NUCLEOTIDE SEQUENCE</scope>
    <source>
        <strain evidence="1">FUA3126</strain>
    </source>
</reference>
<keyword evidence="2" id="KW-1185">Reference proteome</keyword>
<name>A0ABT6DFA3_9LACO</name>
<evidence type="ECO:0000313" key="2">
    <source>
        <dbReference type="Proteomes" id="UP001152867"/>
    </source>
</evidence>
<dbReference type="Proteomes" id="UP001152867">
    <property type="component" value="Unassembled WGS sequence"/>
</dbReference>
<organism evidence="1 2">
    <name type="scientific">Furfurilactobacillus milii</name>
    <dbReference type="NCBI Taxonomy" id="2888272"/>
    <lineage>
        <taxon>Bacteria</taxon>
        <taxon>Bacillati</taxon>
        <taxon>Bacillota</taxon>
        <taxon>Bacilli</taxon>
        <taxon>Lactobacillales</taxon>
        <taxon>Lactobacillaceae</taxon>
        <taxon>Furfurilactobacillus</taxon>
    </lineage>
</organism>
<proteinExistence type="predicted"/>
<sequence>MPIVEEDFYTNNYYGEPLKDSENFNRLEVRAEEMVNSYANNYFDNHNLEDLPSDTDRLNVKKAICAQIEWFIDSGGVEELANAKQSAGGLTHVSVGKFNYEKAASVSLPRSTAQRSNAAINYLRPTGLLYRGVGQFG</sequence>
<gene>
    <name evidence="1" type="ORF">NNA32_11720</name>
</gene>
<dbReference type="EMBL" id="JANDJP010000021">
    <property type="protein sequence ID" value="MDF9914907.1"/>
    <property type="molecule type" value="Genomic_DNA"/>
</dbReference>
<evidence type="ECO:0000313" key="1">
    <source>
        <dbReference type="EMBL" id="MDF9914907.1"/>
    </source>
</evidence>
<comment type="caution">
    <text evidence="1">The sequence shown here is derived from an EMBL/GenBank/DDBJ whole genome shotgun (WGS) entry which is preliminary data.</text>
</comment>
<protein>
    <submittedName>
        <fullName evidence="1">Uncharacterized protein</fullName>
    </submittedName>
</protein>
<accession>A0ABT6DFA3</accession>